<evidence type="ECO:0000256" key="1">
    <source>
        <dbReference type="ARBA" id="ARBA00000085"/>
    </source>
</evidence>
<comment type="subcellular location">
    <subcellularLocation>
        <location evidence="2">Membrane</location>
        <topology evidence="2">Multi-pass membrane protein</topology>
    </subcellularLocation>
</comment>
<dbReference type="InterPro" id="IPR036890">
    <property type="entry name" value="HATPase_C_sf"/>
</dbReference>
<evidence type="ECO:0000256" key="3">
    <source>
        <dbReference type="ARBA" id="ARBA00012438"/>
    </source>
</evidence>
<name>A0A379QF08_SALER</name>
<evidence type="ECO:0000313" key="8">
    <source>
        <dbReference type="Proteomes" id="UP000254597"/>
    </source>
</evidence>
<evidence type="ECO:0000256" key="2">
    <source>
        <dbReference type="ARBA" id="ARBA00004141"/>
    </source>
</evidence>
<dbReference type="GO" id="GO:0005886">
    <property type="term" value="C:plasma membrane"/>
    <property type="evidence" value="ECO:0007669"/>
    <property type="project" value="TreeGrafter"/>
</dbReference>
<keyword evidence="6" id="KW-0418">Kinase</keyword>
<protein>
    <recommendedName>
        <fullName evidence="3">histidine kinase</fullName>
        <ecNumber evidence="3">2.7.13.3</ecNumber>
    </recommendedName>
</protein>
<dbReference type="SUPFAM" id="SSF55874">
    <property type="entry name" value="ATPase domain of HSP90 chaperone/DNA topoisomerase II/histidine kinase"/>
    <property type="match status" value="1"/>
</dbReference>
<dbReference type="EMBL" id="UGWP01000001">
    <property type="protein sequence ID" value="SUF54839.1"/>
    <property type="molecule type" value="Genomic_DNA"/>
</dbReference>
<gene>
    <name evidence="7" type="primary">tctE_2</name>
    <name evidence="7" type="ORF">NCTC10252_00003</name>
</gene>
<evidence type="ECO:0000313" key="7">
    <source>
        <dbReference type="EMBL" id="SUF54839.1"/>
    </source>
</evidence>
<evidence type="ECO:0000256" key="4">
    <source>
        <dbReference type="ARBA" id="ARBA00022553"/>
    </source>
</evidence>
<reference evidence="7 8" key="1">
    <citation type="submission" date="2018-06" db="EMBL/GenBank/DDBJ databases">
        <authorList>
            <consortium name="Pathogen Informatics"/>
            <person name="Doyle S."/>
        </authorList>
    </citation>
    <scope>NUCLEOTIDE SEQUENCE [LARGE SCALE GENOMIC DNA]</scope>
    <source>
        <strain evidence="7 8">NCTC10252</strain>
    </source>
</reference>
<evidence type="ECO:0000256" key="6">
    <source>
        <dbReference type="ARBA" id="ARBA00022777"/>
    </source>
</evidence>
<dbReference type="AlphaFoldDB" id="A0A379QF08"/>
<dbReference type="PANTHER" id="PTHR45436:SF1">
    <property type="entry name" value="SENSOR PROTEIN QSEC"/>
    <property type="match status" value="1"/>
</dbReference>
<dbReference type="GO" id="GO:0000160">
    <property type="term" value="P:phosphorelay signal transduction system"/>
    <property type="evidence" value="ECO:0007669"/>
    <property type="project" value="TreeGrafter"/>
</dbReference>
<dbReference type="Proteomes" id="UP000254597">
    <property type="component" value="Unassembled WGS sequence"/>
</dbReference>
<evidence type="ECO:0000256" key="5">
    <source>
        <dbReference type="ARBA" id="ARBA00022679"/>
    </source>
</evidence>
<comment type="catalytic activity">
    <reaction evidence="1">
        <text>ATP + protein L-histidine = ADP + protein N-phospho-L-histidine.</text>
        <dbReference type="EC" id="2.7.13.3"/>
    </reaction>
</comment>
<dbReference type="Gene3D" id="3.30.565.10">
    <property type="entry name" value="Histidine kinase-like ATPase, C-terminal domain"/>
    <property type="match status" value="1"/>
</dbReference>
<sequence length="124" mass="14009">MALASQQPRHWYESLEAMSVTLDSTIQLTERLLQLSAVKHKEQGERRFSPVNLYDIVQNGCFTRLAQARSKHIDLGYEGEQDAMWIDGDEVLLGELCGNLLDNALKYTPERGIVTRGLNGMVML</sequence>
<dbReference type="InterPro" id="IPR050428">
    <property type="entry name" value="TCS_sensor_his_kinase"/>
</dbReference>
<accession>A0A379QF08</accession>
<organism evidence="7 8">
    <name type="scientific">Salmonella enterica</name>
    <name type="common">Salmonella choleraesuis</name>
    <dbReference type="NCBI Taxonomy" id="28901"/>
    <lineage>
        <taxon>Bacteria</taxon>
        <taxon>Pseudomonadati</taxon>
        <taxon>Pseudomonadota</taxon>
        <taxon>Gammaproteobacteria</taxon>
        <taxon>Enterobacterales</taxon>
        <taxon>Enterobacteriaceae</taxon>
        <taxon>Salmonella</taxon>
    </lineage>
</organism>
<dbReference type="EC" id="2.7.13.3" evidence="3"/>
<proteinExistence type="predicted"/>
<keyword evidence="5 7" id="KW-0808">Transferase</keyword>
<keyword evidence="4" id="KW-0597">Phosphoprotein</keyword>
<dbReference type="GO" id="GO:0004673">
    <property type="term" value="F:protein histidine kinase activity"/>
    <property type="evidence" value="ECO:0007669"/>
    <property type="project" value="UniProtKB-EC"/>
</dbReference>
<dbReference type="PANTHER" id="PTHR45436">
    <property type="entry name" value="SENSOR HISTIDINE KINASE YKOH"/>
    <property type="match status" value="1"/>
</dbReference>